<protein>
    <submittedName>
        <fullName evidence="1">Uncharacterized protein</fullName>
    </submittedName>
</protein>
<evidence type="ECO:0000313" key="1">
    <source>
        <dbReference type="EMBL" id="GAG01159.1"/>
    </source>
</evidence>
<accession>X0U5X8</accession>
<feature type="non-terminal residue" evidence="1">
    <location>
        <position position="246"/>
    </location>
</feature>
<dbReference type="EMBL" id="BARS01027791">
    <property type="protein sequence ID" value="GAG01159.1"/>
    <property type="molecule type" value="Genomic_DNA"/>
</dbReference>
<name>X0U5X8_9ZZZZ</name>
<comment type="caution">
    <text evidence="1">The sequence shown here is derived from an EMBL/GenBank/DDBJ whole genome shotgun (WGS) entry which is preliminary data.</text>
</comment>
<sequence>MIGSQLFNLEKIKDLTSSIDVLQAKIYQLNEDSVNVKVFKQSVIHNFTNKDFLSQIEEITNLMSDIKNILENISNHNISSFLSLQESLIKKYKEKNQEKLKKLRLNQGLLREIGLYLIEKREINKTIHEISYVPSIEVAQWLEILDSLKQNSLFLKTIKKVEQYYENLIQDKLKLELSKIPKDADISLIKDFETAFLEDPNITFTEFLQDFESKLTQKELKTKKEFIAKVKKREEFEKLKKKQEEQ</sequence>
<reference evidence="1" key="1">
    <citation type="journal article" date="2014" name="Front. Microbiol.">
        <title>High frequency of phylogenetically diverse reductive dehalogenase-homologous genes in deep subseafloor sedimentary metagenomes.</title>
        <authorList>
            <person name="Kawai M."/>
            <person name="Futagami T."/>
            <person name="Toyoda A."/>
            <person name="Takaki Y."/>
            <person name="Nishi S."/>
            <person name="Hori S."/>
            <person name="Arai W."/>
            <person name="Tsubouchi T."/>
            <person name="Morono Y."/>
            <person name="Uchiyama I."/>
            <person name="Ito T."/>
            <person name="Fujiyama A."/>
            <person name="Inagaki F."/>
            <person name="Takami H."/>
        </authorList>
    </citation>
    <scope>NUCLEOTIDE SEQUENCE</scope>
    <source>
        <strain evidence="1">Expedition CK06-06</strain>
    </source>
</reference>
<organism evidence="1">
    <name type="scientific">marine sediment metagenome</name>
    <dbReference type="NCBI Taxonomy" id="412755"/>
    <lineage>
        <taxon>unclassified sequences</taxon>
        <taxon>metagenomes</taxon>
        <taxon>ecological metagenomes</taxon>
    </lineage>
</organism>
<gene>
    <name evidence="1" type="ORF">S01H1_43621</name>
</gene>
<proteinExistence type="predicted"/>
<dbReference type="AlphaFoldDB" id="X0U5X8"/>